<keyword evidence="5" id="KW-0460">Magnesium</keyword>
<keyword evidence="8" id="KW-1185">Reference proteome</keyword>
<dbReference type="Pfam" id="PF00348">
    <property type="entry name" value="polyprenyl_synt"/>
    <property type="match status" value="1"/>
</dbReference>
<evidence type="ECO:0000256" key="5">
    <source>
        <dbReference type="ARBA" id="ARBA00022842"/>
    </source>
</evidence>
<evidence type="ECO:0000313" key="7">
    <source>
        <dbReference type="EMBL" id="MDR5691183.1"/>
    </source>
</evidence>
<dbReference type="Gene3D" id="1.10.600.10">
    <property type="entry name" value="Farnesyl Diphosphate Synthase"/>
    <property type="match status" value="1"/>
</dbReference>
<keyword evidence="4" id="KW-0479">Metal-binding</keyword>
<proteinExistence type="inferred from homology"/>
<name>A0ABU1FHG1_9MICO</name>
<dbReference type="RefSeq" id="WP_310519824.1">
    <property type="nucleotide sequence ID" value="NZ_BAABBS010000004.1"/>
</dbReference>
<evidence type="ECO:0000256" key="6">
    <source>
        <dbReference type="RuleBase" id="RU004466"/>
    </source>
</evidence>
<evidence type="ECO:0000256" key="2">
    <source>
        <dbReference type="ARBA" id="ARBA00006706"/>
    </source>
</evidence>
<reference evidence="8" key="1">
    <citation type="submission" date="2023-07" db="EMBL/GenBank/DDBJ databases">
        <title>Description of three actinobacteria isolated from air of manufacturing shop in a pharmaceutical factory.</title>
        <authorList>
            <person name="Zhang D.-F."/>
        </authorList>
    </citation>
    <scope>NUCLEOTIDE SEQUENCE [LARGE SCALE GENOMIC DNA]</scope>
    <source>
        <strain evidence="8">CCTCC AB 2011122</strain>
    </source>
</reference>
<comment type="cofactor">
    <cofactor evidence="1">
        <name>Mg(2+)</name>
        <dbReference type="ChEBI" id="CHEBI:18420"/>
    </cofactor>
</comment>
<dbReference type="InterPro" id="IPR000092">
    <property type="entry name" value="Polyprenyl_synt"/>
</dbReference>
<evidence type="ECO:0000256" key="1">
    <source>
        <dbReference type="ARBA" id="ARBA00001946"/>
    </source>
</evidence>
<dbReference type="InterPro" id="IPR008949">
    <property type="entry name" value="Isoprenoid_synthase_dom_sf"/>
</dbReference>
<dbReference type="PANTHER" id="PTHR12001:SF85">
    <property type="entry name" value="SHORT CHAIN ISOPRENYL DIPHOSPHATE SYNTHASE"/>
    <property type="match status" value="1"/>
</dbReference>
<evidence type="ECO:0000313" key="8">
    <source>
        <dbReference type="Proteomes" id="UP001260072"/>
    </source>
</evidence>
<gene>
    <name evidence="7" type="ORF">RH861_03820</name>
</gene>
<dbReference type="PANTHER" id="PTHR12001">
    <property type="entry name" value="GERANYLGERANYL PYROPHOSPHATE SYNTHASE"/>
    <property type="match status" value="1"/>
</dbReference>
<protein>
    <submittedName>
        <fullName evidence="7">Polyprenyl synthetase family protein</fullName>
    </submittedName>
</protein>
<comment type="similarity">
    <text evidence="2 6">Belongs to the FPP/GGPP synthase family.</text>
</comment>
<evidence type="ECO:0000256" key="4">
    <source>
        <dbReference type="ARBA" id="ARBA00022723"/>
    </source>
</evidence>
<accession>A0ABU1FHG1</accession>
<organism evidence="7 8">
    <name type="scientific">Agromyces indicus</name>
    <dbReference type="NCBI Taxonomy" id="758919"/>
    <lineage>
        <taxon>Bacteria</taxon>
        <taxon>Bacillati</taxon>
        <taxon>Actinomycetota</taxon>
        <taxon>Actinomycetes</taxon>
        <taxon>Micrococcales</taxon>
        <taxon>Microbacteriaceae</taxon>
        <taxon>Agromyces</taxon>
    </lineage>
</organism>
<dbReference type="Proteomes" id="UP001260072">
    <property type="component" value="Unassembled WGS sequence"/>
</dbReference>
<sequence>MPLGQRERSDIADADAPALGELVERAVGRVPASVSATWRRLRATPAGAEAGELVAAVAVQGGGKHLRARLACATYLGLGGTSEAVCDALGSAVQLLHLGLCIHDDLIDGDDRRHGRSNVVGTVRAARAADGDPPGVAERQASAAGLLAGDLAIGASVRALAGAALPPGIRSDLALELLDALDETIAGEWLDVRGEQQPVDEARPVRTAELKTARYSVVLPLRLGAIASGGADAAILAGLTAYGRHLGVAYQLKDDELAVFGDPARTGKSVSSDLRGGKRTALLQFALDSADPAARRVLDRDVGRADLPDAGVERIRVILRECGALEAHRDLIVEHAAAAVSALESARLPVELHGYLQVIARAVPGRSS</sequence>
<dbReference type="SUPFAM" id="SSF48576">
    <property type="entry name" value="Terpenoid synthases"/>
    <property type="match status" value="1"/>
</dbReference>
<evidence type="ECO:0000256" key="3">
    <source>
        <dbReference type="ARBA" id="ARBA00022679"/>
    </source>
</evidence>
<dbReference type="EMBL" id="JAVKGS010000001">
    <property type="protein sequence ID" value="MDR5691183.1"/>
    <property type="molecule type" value="Genomic_DNA"/>
</dbReference>
<comment type="caution">
    <text evidence="7">The sequence shown here is derived from an EMBL/GenBank/DDBJ whole genome shotgun (WGS) entry which is preliminary data.</text>
</comment>
<dbReference type="SFLD" id="SFLDS00005">
    <property type="entry name" value="Isoprenoid_Synthase_Type_I"/>
    <property type="match status" value="1"/>
</dbReference>
<keyword evidence="3 6" id="KW-0808">Transferase</keyword>